<evidence type="ECO:0000313" key="3">
    <source>
        <dbReference type="Proteomes" id="UP000597762"/>
    </source>
</evidence>
<name>A0A812C7S3_ACAPH</name>
<dbReference type="OrthoDB" id="6158733at2759"/>
<feature type="region of interest" description="Disordered" evidence="1">
    <location>
        <begin position="191"/>
        <end position="229"/>
    </location>
</feature>
<dbReference type="Proteomes" id="UP000597762">
    <property type="component" value="Unassembled WGS sequence"/>
</dbReference>
<accession>A0A812C7S3</accession>
<comment type="caution">
    <text evidence="2">The sequence shown here is derived from an EMBL/GenBank/DDBJ whole genome shotgun (WGS) entry which is preliminary data.</text>
</comment>
<evidence type="ECO:0000313" key="2">
    <source>
        <dbReference type="EMBL" id="CAE1255981.1"/>
    </source>
</evidence>
<evidence type="ECO:0000256" key="1">
    <source>
        <dbReference type="SAM" id="MobiDB-lite"/>
    </source>
</evidence>
<gene>
    <name evidence="2" type="ORF">SPHA_29960</name>
</gene>
<reference evidence="2" key="1">
    <citation type="submission" date="2021-01" db="EMBL/GenBank/DDBJ databases">
        <authorList>
            <person name="Li R."/>
            <person name="Bekaert M."/>
        </authorList>
    </citation>
    <scope>NUCLEOTIDE SEQUENCE</scope>
    <source>
        <strain evidence="2">Farmed</strain>
    </source>
</reference>
<dbReference type="EC" id="2.7.1.67" evidence="2"/>
<organism evidence="2 3">
    <name type="scientific">Acanthosepion pharaonis</name>
    <name type="common">Pharaoh cuttlefish</name>
    <name type="synonym">Sepia pharaonis</name>
    <dbReference type="NCBI Taxonomy" id="158019"/>
    <lineage>
        <taxon>Eukaryota</taxon>
        <taxon>Metazoa</taxon>
        <taxon>Spiralia</taxon>
        <taxon>Lophotrochozoa</taxon>
        <taxon>Mollusca</taxon>
        <taxon>Cephalopoda</taxon>
        <taxon>Coleoidea</taxon>
        <taxon>Decapodiformes</taxon>
        <taxon>Sepiida</taxon>
        <taxon>Sepiina</taxon>
        <taxon>Sepiidae</taxon>
        <taxon>Acanthosepion</taxon>
    </lineage>
</organism>
<proteinExistence type="predicted"/>
<dbReference type="EMBL" id="CAHIKZ030001202">
    <property type="protein sequence ID" value="CAE1255981.1"/>
    <property type="molecule type" value="Genomic_DNA"/>
</dbReference>
<protein>
    <submittedName>
        <fullName evidence="2">PI4KA</fullName>
        <ecNumber evidence="2">2.7.1.67</ecNumber>
    </submittedName>
</protein>
<sequence length="479" mass="52221">MKLCPSESSHGTLKLDIRSQDAVLALGIYLLESGLQYKDKILPYLLSVLRDLPKAQWIDGPKGTQKHRLPMGECFSFCLNTILSDVAHTDGDVRDQILSAQLDTMVVLTTLCQGTHDIPKETLCTSIVPTLIGMARAIGRSSDDKTPLINLLFPLPSQCLATVESPEDTNSPPKRPFTKFRSIFPRTLSSHVITPESPTSPTPGTTENPADFRRERSPSPMAPTQQKIGSADDMLDPTVRYFNKVGSSFTRTKPWGFEIIPEEDHLKFSSSQLQTLVSVSFYLLTLSSLLSHLSPPRSLSLISSSLSLTYLLLALSHLSPPRSLLISLSLLSSLTYLLLLSLRSLPYLLSLSLSSLSPPLALSHLSPPRSLSPYLLLPPRSLSLSPLTLSSPPRSLSLISSSLSLTYLLLALSHLSPPRSLSLISSSLSLTYLLLALSHLSYLLPLLSPLSPPRSLSLISSSLSSPMYYAAPFPALQIC</sequence>
<dbReference type="GO" id="GO:0004430">
    <property type="term" value="F:1-phosphatidylinositol 4-kinase activity"/>
    <property type="evidence" value="ECO:0007669"/>
    <property type="project" value="UniProtKB-EC"/>
</dbReference>
<keyword evidence="2" id="KW-0808">Transferase</keyword>
<dbReference type="AlphaFoldDB" id="A0A812C7S3"/>
<feature type="compositionally biased region" description="Low complexity" evidence="1">
    <location>
        <begin position="194"/>
        <end position="209"/>
    </location>
</feature>
<keyword evidence="3" id="KW-1185">Reference proteome</keyword>